<dbReference type="Gene3D" id="3.40.800.20">
    <property type="entry name" value="Histone deacetylase domain"/>
    <property type="match status" value="1"/>
</dbReference>
<comment type="cofactor">
    <cofactor evidence="1">
        <name>Zn(2+)</name>
        <dbReference type="ChEBI" id="CHEBI:29105"/>
    </cofactor>
</comment>
<dbReference type="GO" id="GO:0046872">
    <property type="term" value="F:metal ion binding"/>
    <property type="evidence" value="ECO:0007669"/>
    <property type="project" value="UniProtKB-KW"/>
</dbReference>
<dbReference type="EMBL" id="SRMF01000002">
    <property type="protein sequence ID" value="TGG94071.1"/>
    <property type="molecule type" value="Genomic_DNA"/>
</dbReference>
<dbReference type="PANTHER" id="PTHR10625">
    <property type="entry name" value="HISTONE DEACETYLASE HDAC1-RELATED"/>
    <property type="match status" value="1"/>
</dbReference>
<evidence type="ECO:0000256" key="5">
    <source>
        <dbReference type="ARBA" id="ARBA00022833"/>
    </source>
</evidence>
<dbReference type="PRINTS" id="PR01270">
    <property type="entry name" value="HDASUPER"/>
</dbReference>
<dbReference type="GO" id="GO:0040029">
    <property type="term" value="P:epigenetic regulation of gene expression"/>
    <property type="evidence" value="ECO:0007669"/>
    <property type="project" value="TreeGrafter"/>
</dbReference>
<comment type="caution">
    <text evidence="7">The sequence shown here is derived from an EMBL/GenBank/DDBJ whole genome shotgun (WGS) entry which is preliminary data.</text>
</comment>
<dbReference type="GO" id="GO:0004407">
    <property type="term" value="F:histone deacetylase activity"/>
    <property type="evidence" value="ECO:0007669"/>
    <property type="project" value="TreeGrafter"/>
</dbReference>
<sequence length="343" mass="37461">MKTVYSEDHRLHHASAELNDGEMMPCFEKPARADQVLAEVERAELGPIIPPDDHGEAPIRRVHTDQYIDFFQSAWSRWADLGRSNDMLPLAWPPRRVQPRCPQDIDGQLGYFSFDAGAPITATTWQAVYSGAQVALSAAALLQHERQAFALCRPPGHHAGADYMGGYCYLNNAAIAAQSLLDQGARRVALLDVDYHHGNGTQDIFWTRPDVLVASIHADPRVEYPFFAGHADERGVGTGEGFNHNYPLPPGTAWAAWSQALQDALRVVAGYAPDALVISLGVDTFSGDPISQFRLQGDDYLRMGEQIGALRLPTLFVMEGGYAVAEIGLNAVNVLRGAATQKG</sequence>
<keyword evidence="8" id="KW-1185">Reference proteome</keyword>
<organism evidence="7 8">
    <name type="scientific">Natronospirillum operosum</name>
    <dbReference type="NCBI Taxonomy" id="2759953"/>
    <lineage>
        <taxon>Bacteria</taxon>
        <taxon>Pseudomonadati</taxon>
        <taxon>Pseudomonadota</taxon>
        <taxon>Gammaproteobacteria</taxon>
        <taxon>Oceanospirillales</taxon>
        <taxon>Natronospirillaceae</taxon>
        <taxon>Natronospirillum</taxon>
    </lineage>
</organism>
<dbReference type="AlphaFoldDB" id="A0A4Z0WFY0"/>
<keyword evidence="3" id="KW-0479">Metal-binding</keyword>
<dbReference type="CDD" id="cd10001">
    <property type="entry name" value="HDAC_classII_APAH"/>
    <property type="match status" value="1"/>
</dbReference>
<dbReference type="Proteomes" id="UP000297475">
    <property type="component" value="Unassembled WGS sequence"/>
</dbReference>
<protein>
    <submittedName>
        <fullName evidence="7">Histone deacetylase family protein</fullName>
    </submittedName>
</protein>
<proteinExistence type="inferred from homology"/>
<keyword evidence="4" id="KW-0378">Hydrolase</keyword>
<evidence type="ECO:0000313" key="8">
    <source>
        <dbReference type="Proteomes" id="UP000297475"/>
    </source>
</evidence>
<evidence type="ECO:0000313" key="7">
    <source>
        <dbReference type="EMBL" id="TGG94071.1"/>
    </source>
</evidence>
<evidence type="ECO:0000256" key="4">
    <source>
        <dbReference type="ARBA" id="ARBA00022801"/>
    </source>
</evidence>
<dbReference type="InterPro" id="IPR023696">
    <property type="entry name" value="Ureohydrolase_dom_sf"/>
</dbReference>
<dbReference type="Pfam" id="PF00850">
    <property type="entry name" value="Hist_deacetyl"/>
    <property type="match status" value="1"/>
</dbReference>
<evidence type="ECO:0000256" key="3">
    <source>
        <dbReference type="ARBA" id="ARBA00022723"/>
    </source>
</evidence>
<dbReference type="OrthoDB" id="9808367at2"/>
<evidence type="ECO:0000256" key="1">
    <source>
        <dbReference type="ARBA" id="ARBA00001947"/>
    </source>
</evidence>
<keyword evidence="5" id="KW-0862">Zinc</keyword>
<dbReference type="RefSeq" id="WP_135482640.1">
    <property type="nucleotide sequence ID" value="NZ_SRMF01000002.1"/>
</dbReference>
<evidence type="ECO:0000256" key="2">
    <source>
        <dbReference type="ARBA" id="ARBA00005947"/>
    </source>
</evidence>
<reference evidence="7 8" key="1">
    <citation type="submission" date="2019-04" db="EMBL/GenBank/DDBJ databases">
        <title>Natronospirillum operosus gen. nov., sp. nov., a haloalkaliphilic satellite isolated from decaying biomass of laboratory culture of cyanobacterium Geitlerinema sp. and proposal of Natronospirillaceae fam. nov. and Saccharospirillaceae fam. nov.</title>
        <authorList>
            <person name="Kevbrin V."/>
            <person name="Boltyanskaya Y."/>
            <person name="Koziaeva V."/>
            <person name="Grouzdev D.S."/>
            <person name="Park M."/>
            <person name="Cho J."/>
        </authorList>
    </citation>
    <scope>NUCLEOTIDE SEQUENCE [LARGE SCALE GENOMIC DNA]</scope>
    <source>
        <strain evidence="7 8">G-116</strain>
    </source>
</reference>
<name>A0A4Z0WFY0_9GAMM</name>
<evidence type="ECO:0000259" key="6">
    <source>
        <dbReference type="Pfam" id="PF00850"/>
    </source>
</evidence>
<dbReference type="InterPro" id="IPR037138">
    <property type="entry name" value="His_deacetylse_dom_sf"/>
</dbReference>
<dbReference type="InterPro" id="IPR000286">
    <property type="entry name" value="HDACs"/>
</dbReference>
<dbReference type="SUPFAM" id="SSF52768">
    <property type="entry name" value="Arginase/deacetylase"/>
    <property type="match status" value="1"/>
</dbReference>
<dbReference type="GO" id="GO:0016787">
    <property type="term" value="F:hydrolase activity"/>
    <property type="evidence" value="ECO:0007669"/>
    <property type="project" value="UniProtKB-KW"/>
</dbReference>
<accession>A0A4Z0WFY0</accession>
<dbReference type="InterPro" id="IPR023801">
    <property type="entry name" value="His_deacetylse_dom"/>
</dbReference>
<feature type="domain" description="Histone deacetylase" evidence="6">
    <location>
        <begin position="28"/>
        <end position="335"/>
    </location>
</feature>
<dbReference type="PANTHER" id="PTHR10625:SF17">
    <property type="entry name" value="HISTONE DEACETYLASE 8"/>
    <property type="match status" value="1"/>
</dbReference>
<gene>
    <name evidence="7" type="ORF">E4656_07795</name>
</gene>
<comment type="similarity">
    <text evidence="2">Belongs to the histone deacetylase family.</text>
</comment>